<dbReference type="Gene3D" id="1.10.10.60">
    <property type="entry name" value="Homeodomain-like"/>
    <property type="match status" value="2"/>
</dbReference>
<dbReference type="SUPFAM" id="SSF52172">
    <property type="entry name" value="CheY-like"/>
    <property type="match status" value="1"/>
</dbReference>
<evidence type="ECO:0000256" key="3">
    <source>
        <dbReference type="ARBA" id="ARBA00023163"/>
    </source>
</evidence>
<dbReference type="Pfam" id="PF12833">
    <property type="entry name" value="HTH_18"/>
    <property type="match status" value="1"/>
</dbReference>
<dbReference type="SMART" id="SM00342">
    <property type="entry name" value="HTH_ARAC"/>
    <property type="match status" value="1"/>
</dbReference>
<evidence type="ECO:0000259" key="5">
    <source>
        <dbReference type="PROSITE" id="PS01124"/>
    </source>
</evidence>
<evidence type="ECO:0000256" key="2">
    <source>
        <dbReference type="ARBA" id="ARBA00023125"/>
    </source>
</evidence>
<accession>A0A9D2NU53</accession>
<dbReference type="PROSITE" id="PS50110">
    <property type="entry name" value="RESPONSE_REGULATORY"/>
    <property type="match status" value="1"/>
</dbReference>
<keyword evidence="2" id="KW-0238">DNA-binding</keyword>
<dbReference type="AlphaFoldDB" id="A0A9D2NU53"/>
<dbReference type="GO" id="GO:0000160">
    <property type="term" value="P:phosphorelay signal transduction system"/>
    <property type="evidence" value="ECO:0007669"/>
    <property type="project" value="InterPro"/>
</dbReference>
<evidence type="ECO:0000313" key="8">
    <source>
        <dbReference type="Proteomes" id="UP000823896"/>
    </source>
</evidence>
<gene>
    <name evidence="7" type="ORF">H9702_07805</name>
</gene>
<dbReference type="PRINTS" id="PR00032">
    <property type="entry name" value="HTHARAC"/>
</dbReference>
<keyword evidence="1" id="KW-0805">Transcription regulation</keyword>
<dbReference type="InterPro" id="IPR020449">
    <property type="entry name" value="Tscrpt_reg_AraC-type_HTH"/>
</dbReference>
<dbReference type="PROSITE" id="PS01124">
    <property type="entry name" value="HTH_ARAC_FAMILY_2"/>
    <property type="match status" value="1"/>
</dbReference>
<dbReference type="InterPro" id="IPR001789">
    <property type="entry name" value="Sig_transdc_resp-reg_receiver"/>
</dbReference>
<dbReference type="Gene3D" id="3.40.50.2300">
    <property type="match status" value="1"/>
</dbReference>
<name>A0A9D2NU53_9FIRM</name>
<dbReference type="InterPro" id="IPR018062">
    <property type="entry name" value="HTH_AraC-typ_CS"/>
</dbReference>
<evidence type="ECO:0000256" key="4">
    <source>
        <dbReference type="PROSITE-ProRule" id="PRU00169"/>
    </source>
</evidence>
<comment type="caution">
    <text evidence="4">Lacks conserved residue(s) required for the propagation of feature annotation.</text>
</comment>
<dbReference type="PANTHER" id="PTHR43280">
    <property type="entry name" value="ARAC-FAMILY TRANSCRIPTIONAL REGULATOR"/>
    <property type="match status" value="1"/>
</dbReference>
<evidence type="ECO:0000256" key="1">
    <source>
        <dbReference type="ARBA" id="ARBA00023015"/>
    </source>
</evidence>
<dbReference type="InterPro" id="IPR018060">
    <property type="entry name" value="HTH_AraC"/>
</dbReference>
<dbReference type="Proteomes" id="UP000823896">
    <property type="component" value="Unassembled WGS sequence"/>
</dbReference>
<comment type="caution">
    <text evidence="7">The sequence shown here is derived from an EMBL/GenBank/DDBJ whole genome shotgun (WGS) entry which is preliminary data.</text>
</comment>
<proteinExistence type="predicted"/>
<dbReference type="SUPFAM" id="SSF46689">
    <property type="entry name" value="Homeodomain-like"/>
    <property type="match status" value="2"/>
</dbReference>
<dbReference type="GO" id="GO:0043565">
    <property type="term" value="F:sequence-specific DNA binding"/>
    <property type="evidence" value="ECO:0007669"/>
    <property type="project" value="InterPro"/>
</dbReference>
<evidence type="ECO:0000259" key="6">
    <source>
        <dbReference type="PROSITE" id="PS50110"/>
    </source>
</evidence>
<dbReference type="PROSITE" id="PS00041">
    <property type="entry name" value="HTH_ARAC_FAMILY_1"/>
    <property type="match status" value="1"/>
</dbReference>
<organism evidence="7 8">
    <name type="scientific">Candidatus Merdibacter merdavium</name>
    <dbReference type="NCBI Taxonomy" id="2838692"/>
    <lineage>
        <taxon>Bacteria</taxon>
        <taxon>Bacillati</taxon>
        <taxon>Bacillota</taxon>
        <taxon>Erysipelotrichia</taxon>
        <taxon>Erysipelotrichales</taxon>
        <taxon>Erysipelotrichaceae</taxon>
        <taxon>Merdibacter</taxon>
    </lineage>
</organism>
<feature type="domain" description="HTH araC/xylS-type" evidence="5">
    <location>
        <begin position="421"/>
        <end position="519"/>
    </location>
</feature>
<sequence length="525" mass="61970">MYKIIVVDENMHRQLALKNMLPWKELNCDIVAFAQNNRDAYRLYSEIRPQIIILGVTGRRLDRIPLIHQIRRNDRDVQILLVMESFQYFRVRSYIRTGISDLLLGPTLSPEGMRAALEEAKAKSNQMHRMSRDQERGAMRELQQCFLLHKEDHSSSVQDFAQVLDQPFYGFVREGIVMAYLRVDQIHLIGSRRQIDRSLLRARLQDVLSENRPDSVYSLPLFLNQHSAVMLFQTTDCTQVQFIVRSLLNEAQRVIQEPIFVIVSEPITDAAGMMEQFDRLIECSRCRFYQQDRVLDVRENRFAFWPLHMEELTFHTELMDAVSAHDFTAVRKIQQQMLDHMEEHQIDPQDVKAYCSFVFHNVEGRQIALGIRKSFPYEDASKIIGLCETMEALEKIVMEIWDEIEEWLSGDDSSQYRRDVSEWIEYIHRNIHRKLTLQELAAHFDISASYASRLFKQETGKTIIYYINETKMKEALPLLDRSELSIHEIAARVGVEDPFYFNRLFRRFYGMSPRDYRKKIHGEKE</sequence>
<dbReference type="EMBL" id="DWWM01000051">
    <property type="protein sequence ID" value="HJC37014.1"/>
    <property type="molecule type" value="Genomic_DNA"/>
</dbReference>
<feature type="domain" description="Response regulatory" evidence="6">
    <location>
        <begin position="3"/>
        <end position="120"/>
    </location>
</feature>
<protein>
    <submittedName>
        <fullName evidence="7">AraC family transcriptional regulator</fullName>
    </submittedName>
</protein>
<dbReference type="InterPro" id="IPR011006">
    <property type="entry name" value="CheY-like_superfamily"/>
</dbReference>
<reference evidence="7" key="2">
    <citation type="submission" date="2021-04" db="EMBL/GenBank/DDBJ databases">
        <authorList>
            <person name="Gilroy R."/>
        </authorList>
    </citation>
    <scope>NUCLEOTIDE SEQUENCE</scope>
    <source>
        <strain evidence="7">CHK187-11901</strain>
    </source>
</reference>
<evidence type="ECO:0000313" key="7">
    <source>
        <dbReference type="EMBL" id="HJC37014.1"/>
    </source>
</evidence>
<dbReference type="PANTHER" id="PTHR43280:SF2">
    <property type="entry name" value="HTH-TYPE TRANSCRIPTIONAL REGULATOR EXSA"/>
    <property type="match status" value="1"/>
</dbReference>
<dbReference type="InterPro" id="IPR009057">
    <property type="entry name" value="Homeodomain-like_sf"/>
</dbReference>
<dbReference type="GO" id="GO:0003700">
    <property type="term" value="F:DNA-binding transcription factor activity"/>
    <property type="evidence" value="ECO:0007669"/>
    <property type="project" value="InterPro"/>
</dbReference>
<keyword evidence="3" id="KW-0804">Transcription</keyword>
<reference evidence="7" key="1">
    <citation type="journal article" date="2021" name="PeerJ">
        <title>Extensive microbial diversity within the chicken gut microbiome revealed by metagenomics and culture.</title>
        <authorList>
            <person name="Gilroy R."/>
            <person name="Ravi A."/>
            <person name="Getino M."/>
            <person name="Pursley I."/>
            <person name="Horton D.L."/>
            <person name="Alikhan N.F."/>
            <person name="Baker D."/>
            <person name="Gharbi K."/>
            <person name="Hall N."/>
            <person name="Watson M."/>
            <person name="Adriaenssens E.M."/>
            <person name="Foster-Nyarko E."/>
            <person name="Jarju S."/>
            <person name="Secka A."/>
            <person name="Antonio M."/>
            <person name="Oren A."/>
            <person name="Chaudhuri R.R."/>
            <person name="La Ragione R."/>
            <person name="Hildebrand F."/>
            <person name="Pallen M.J."/>
        </authorList>
    </citation>
    <scope>NUCLEOTIDE SEQUENCE</scope>
    <source>
        <strain evidence="7">CHK187-11901</strain>
    </source>
</reference>